<feature type="compositionally biased region" description="Gly residues" evidence="10">
    <location>
        <begin position="234"/>
        <end position="243"/>
    </location>
</feature>
<keyword evidence="6 11" id="KW-0732">Signal</keyword>
<evidence type="ECO:0000259" key="12">
    <source>
        <dbReference type="PROSITE" id="PS52012"/>
    </source>
</evidence>
<dbReference type="RefSeq" id="XP_016643070.1">
    <property type="nucleotide sequence ID" value="XM_016787191.1"/>
</dbReference>
<comment type="caution">
    <text evidence="13">The sequence shown here is derived from an EMBL/GenBank/DDBJ whole genome shotgun (WGS) entry which is preliminary data.</text>
</comment>
<dbReference type="GO" id="GO:0046872">
    <property type="term" value="F:metal ion binding"/>
    <property type="evidence" value="ECO:0007669"/>
    <property type="project" value="UniProtKB-UniRule"/>
</dbReference>
<keyword evidence="4" id="KW-0964">Secreted</keyword>
<feature type="compositionally biased region" description="Acidic residues" evidence="10">
    <location>
        <begin position="215"/>
        <end position="224"/>
    </location>
</feature>
<feature type="region of interest" description="Disordered" evidence="10">
    <location>
        <begin position="101"/>
        <end position="255"/>
    </location>
</feature>
<dbReference type="KEGG" id="sapo:SAPIO_CDS4707"/>
<evidence type="ECO:0000256" key="8">
    <source>
        <dbReference type="ARBA" id="ARBA00023288"/>
    </source>
</evidence>
<keyword evidence="5" id="KW-0325">Glycoprotein</keyword>
<dbReference type="PROSITE" id="PS52012">
    <property type="entry name" value="CFEM"/>
    <property type="match status" value="1"/>
</dbReference>
<comment type="similarity">
    <text evidence="3">Belongs to the RBT5 family.</text>
</comment>
<evidence type="ECO:0000256" key="6">
    <source>
        <dbReference type="ARBA" id="ARBA00022729"/>
    </source>
</evidence>
<protein>
    <recommendedName>
        <fullName evidence="12">CFEM domain-containing protein</fullName>
    </recommendedName>
</protein>
<keyword evidence="14" id="KW-1185">Reference proteome</keyword>
<dbReference type="GO" id="GO:0005576">
    <property type="term" value="C:extracellular region"/>
    <property type="evidence" value="ECO:0007669"/>
    <property type="project" value="UniProtKB-SubCell"/>
</dbReference>
<evidence type="ECO:0000256" key="9">
    <source>
        <dbReference type="PROSITE-ProRule" id="PRU01356"/>
    </source>
</evidence>
<dbReference type="VEuPathDB" id="FungiDB:SAPIO_CDS4707"/>
<sequence>MKNTTASIALAVTGLLGLASAQGLGYIPNCAYPVLMGTIEQYISSCTEANDLICFCKDPVTQWYWIQNTSTGCPNETDAEAAVAFGTQICVELGIPINFPVPDPNATPSSSSAPSTAPEPPSSSEPPASTSGPDTTEPPVSSAEPSMTAEPSSSVEPSGSSSPSSSDVEPSSSVVEPSGSTSAEPTTIITSTRPPTASSTSCTKTKTATQGPGNNDDDDEDCTCEDGKDSEPSGTGGNSGPTGSGSTPGKPSAPVTVNMAMSNSPSALFIAGIVAAAAGLL</sequence>
<evidence type="ECO:0000256" key="2">
    <source>
        <dbReference type="ARBA" id="ARBA00004613"/>
    </source>
</evidence>
<accession>A0A084G7F9</accession>
<evidence type="ECO:0000256" key="7">
    <source>
        <dbReference type="ARBA" id="ARBA00023157"/>
    </source>
</evidence>
<keyword evidence="5" id="KW-0472">Membrane</keyword>
<dbReference type="GeneID" id="27723779"/>
<dbReference type="EMBL" id="JOWA01000094">
    <property type="protein sequence ID" value="KEZ43271.1"/>
    <property type="molecule type" value="Genomic_DNA"/>
</dbReference>
<organism evidence="13 14">
    <name type="scientific">Pseudallescheria apiosperma</name>
    <name type="common">Scedosporium apiospermum</name>
    <dbReference type="NCBI Taxonomy" id="563466"/>
    <lineage>
        <taxon>Eukaryota</taxon>
        <taxon>Fungi</taxon>
        <taxon>Dikarya</taxon>
        <taxon>Ascomycota</taxon>
        <taxon>Pezizomycotina</taxon>
        <taxon>Sordariomycetes</taxon>
        <taxon>Hypocreomycetidae</taxon>
        <taxon>Microascales</taxon>
        <taxon>Microascaceae</taxon>
        <taxon>Scedosporium</taxon>
    </lineage>
</organism>
<keyword evidence="8" id="KW-0449">Lipoprotein</keyword>
<evidence type="ECO:0000313" key="13">
    <source>
        <dbReference type="EMBL" id="KEZ43271.1"/>
    </source>
</evidence>
<dbReference type="Proteomes" id="UP000028545">
    <property type="component" value="Unassembled WGS sequence"/>
</dbReference>
<proteinExistence type="inferred from homology"/>
<feature type="compositionally biased region" description="Low complexity" evidence="10">
    <location>
        <begin position="150"/>
        <end position="209"/>
    </location>
</feature>
<keyword evidence="9" id="KW-0408">Iron</keyword>
<evidence type="ECO:0000256" key="3">
    <source>
        <dbReference type="ARBA" id="ARBA00010031"/>
    </source>
</evidence>
<feature type="signal peptide" evidence="11">
    <location>
        <begin position="1"/>
        <end position="21"/>
    </location>
</feature>
<feature type="compositionally biased region" description="Low complexity" evidence="10">
    <location>
        <begin position="244"/>
        <end position="254"/>
    </location>
</feature>
<dbReference type="InterPro" id="IPR008427">
    <property type="entry name" value="Extracellular_membr_CFEM_dom"/>
</dbReference>
<feature type="chain" id="PRO_5001775524" description="CFEM domain-containing protein" evidence="11">
    <location>
        <begin position="22"/>
        <end position="281"/>
    </location>
</feature>
<evidence type="ECO:0000256" key="5">
    <source>
        <dbReference type="ARBA" id="ARBA00022622"/>
    </source>
</evidence>
<keyword evidence="9" id="KW-0479">Metal-binding</keyword>
<evidence type="ECO:0000256" key="11">
    <source>
        <dbReference type="SAM" id="SignalP"/>
    </source>
</evidence>
<keyword evidence="9" id="KW-0349">Heme</keyword>
<evidence type="ECO:0000256" key="1">
    <source>
        <dbReference type="ARBA" id="ARBA00004589"/>
    </source>
</evidence>
<dbReference type="OMA" id="SCTEAND"/>
<keyword evidence="7" id="KW-1015">Disulfide bond</keyword>
<dbReference type="AlphaFoldDB" id="A0A084G7F9"/>
<reference evidence="13 14" key="1">
    <citation type="journal article" date="2014" name="Genome Announc.">
        <title>Draft genome sequence of the pathogenic fungus Scedosporium apiospermum.</title>
        <authorList>
            <person name="Vandeputte P."/>
            <person name="Ghamrawi S."/>
            <person name="Rechenmann M."/>
            <person name="Iltis A."/>
            <person name="Giraud S."/>
            <person name="Fleury M."/>
            <person name="Thornton C."/>
            <person name="Delhaes L."/>
            <person name="Meyer W."/>
            <person name="Papon N."/>
            <person name="Bouchara J.P."/>
        </authorList>
    </citation>
    <scope>NUCLEOTIDE SEQUENCE [LARGE SCALE GENOMIC DNA]</scope>
    <source>
        <strain evidence="13 14">IHEM 14462</strain>
    </source>
</reference>
<feature type="domain" description="CFEM" evidence="12">
    <location>
        <begin position="2"/>
        <end position="117"/>
    </location>
</feature>
<keyword evidence="5" id="KW-0336">GPI-anchor</keyword>
<dbReference type="HOGENOM" id="CLU_1062285_0_0_1"/>
<feature type="binding site" description="axial binding residue" evidence="9">
    <location>
        <position position="51"/>
    </location>
    <ligand>
        <name>heme</name>
        <dbReference type="ChEBI" id="CHEBI:30413"/>
    </ligand>
    <ligandPart>
        <name>Fe</name>
        <dbReference type="ChEBI" id="CHEBI:18248"/>
    </ligandPart>
</feature>
<evidence type="ECO:0000313" key="14">
    <source>
        <dbReference type="Proteomes" id="UP000028545"/>
    </source>
</evidence>
<gene>
    <name evidence="13" type="ORF">SAPIO_CDS4707</name>
</gene>
<evidence type="ECO:0000256" key="4">
    <source>
        <dbReference type="ARBA" id="ARBA00022525"/>
    </source>
</evidence>
<name>A0A084G7F9_PSEDA</name>
<dbReference type="GO" id="GO:0098552">
    <property type="term" value="C:side of membrane"/>
    <property type="evidence" value="ECO:0007669"/>
    <property type="project" value="UniProtKB-KW"/>
</dbReference>
<comment type="subcellular location">
    <subcellularLocation>
        <location evidence="1">Membrane</location>
        <topology evidence="1">Lipid-anchor</topology>
        <topology evidence="1">GPI-anchor</topology>
    </subcellularLocation>
    <subcellularLocation>
        <location evidence="2">Secreted</location>
    </subcellularLocation>
</comment>
<comment type="caution">
    <text evidence="9">Lacks conserved residue(s) required for the propagation of feature annotation.</text>
</comment>
<evidence type="ECO:0000256" key="10">
    <source>
        <dbReference type="SAM" id="MobiDB-lite"/>
    </source>
</evidence>
<feature type="compositionally biased region" description="Low complexity" evidence="10">
    <location>
        <begin position="106"/>
        <end position="116"/>
    </location>
</feature>